<dbReference type="InterPro" id="IPR036034">
    <property type="entry name" value="PDZ_sf"/>
</dbReference>
<evidence type="ECO:0000313" key="4">
    <source>
        <dbReference type="EMBL" id="MBA6155706.1"/>
    </source>
</evidence>
<gene>
    <name evidence="4" type="ORF">H3Z83_04100</name>
</gene>
<dbReference type="Pfam" id="PF05299">
    <property type="entry name" value="Peptidase_M61"/>
    <property type="match status" value="1"/>
</dbReference>
<feature type="domain" description="Peptidase M61 N-terminal" evidence="3">
    <location>
        <begin position="33"/>
        <end position="209"/>
    </location>
</feature>
<name>A0A839AML2_9FLAO</name>
<dbReference type="AlphaFoldDB" id="A0A839AML2"/>
<dbReference type="InterPro" id="IPR040756">
    <property type="entry name" value="Peptidase_M61_N"/>
</dbReference>
<sequence>MKKIIVAIAAIAVLGSCSSSKNLTKETPLIETTIDINNVIDDKVTVEVNPNKIKEAAIVYNIPAIVPGTYAMSNYGQFVSNFKAFDYDGNELTVEKLDQNSWKINNATKMDKLSYQVDDTFDSEVKHGIYVMAGTNIEKDKNFFLNLPGFVGYFTGKKETPYKINVLHPENLYETTSLINKNTTKEDNTKDVFVASRYDEISDNPIMYAPLNNVSFNVDGIDVTLAVYSPNGVHSAKDMEADLKKMVQAQSNFLKGFKTTKEYNILLYLFDPAVYKWQSFGALEHLSSTTVVYPESYSKKQLADGMINGTVSHEFFHIVSPLSVHSEEIHNFNFNEPDMSKHLWMYEGITEYFANLFQVNQDLITPEQFITKMQGKIATSKRFKDDMSFTEMSKNILDKEYASNYSNVYMKGALIGMCLDIILREETKGTYGLVDLMRDLSNKYGAHKPFKDDEIIAEIVKMTNPKVGAFFANHVEGSTPIDYSVYFDKVGIKKETNTTNSAYFIDAKGQPFISVNSDKKIFFTPRTNTALTALGIKSGDVLESVNGEKVSLANARPIIGKTMQWKAGDKIAMEVTRDGNLVKLEGDFTQPNYESSALVIEELPATDAKVILRNAWLKN</sequence>
<feature type="chain" id="PRO_5032707697" evidence="1">
    <location>
        <begin position="22"/>
        <end position="619"/>
    </location>
</feature>
<evidence type="ECO:0000259" key="3">
    <source>
        <dbReference type="Pfam" id="PF17899"/>
    </source>
</evidence>
<feature type="signal peptide" evidence="1">
    <location>
        <begin position="1"/>
        <end position="21"/>
    </location>
</feature>
<keyword evidence="5" id="KW-1185">Reference proteome</keyword>
<dbReference type="Proteomes" id="UP000563906">
    <property type="component" value="Unassembled WGS sequence"/>
</dbReference>
<dbReference type="PROSITE" id="PS51257">
    <property type="entry name" value="PROKAR_LIPOPROTEIN"/>
    <property type="match status" value="1"/>
</dbReference>
<dbReference type="InterPro" id="IPR027268">
    <property type="entry name" value="Peptidase_M4/M1_CTD_sf"/>
</dbReference>
<dbReference type="Gene3D" id="1.10.390.10">
    <property type="entry name" value="Neutral Protease Domain 2"/>
    <property type="match status" value="1"/>
</dbReference>
<dbReference type="RefSeq" id="WP_182124190.1">
    <property type="nucleotide sequence ID" value="NZ_JACGLS010000001.1"/>
</dbReference>
<organism evidence="4 5">
    <name type="scientific">Tenacibaculum pelagium</name>
    <dbReference type="NCBI Taxonomy" id="2759527"/>
    <lineage>
        <taxon>Bacteria</taxon>
        <taxon>Pseudomonadati</taxon>
        <taxon>Bacteroidota</taxon>
        <taxon>Flavobacteriia</taxon>
        <taxon>Flavobacteriales</taxon>
        <taxon>Flavobacteriaceae</taxon>
        <taxon>Tenacibaculum</taxon>
    </lineage>
</organism>
<feature type="domain" description="Peptidase M61 catalytic" evidence="2">
    <location>
        <begin position="309"/>
        <end position="415"/>
    </location>
</feature>
<reference evidence="4 5" key="1">
    <citation type="submission" date="2020-07" db="EMBL/GenBank/DDBJ databases">
        <title>Bacterium isolated from marine sediment.</title>
        <authorList>
            <person name="Shang D."/>
            <person name="Du Z.-J."/>
        </authorList>
    </citation>
    <scope>NUCLEOTIDE SEQUENCE [LARGE SCALE GENOMIC DNA]</scope>
    <source>
        <strain evidence="4 5">S7007</strain>
    </source>
</reference>
<dbReference type="InterPro" id="IPR007963">
    <property type="entry name" value="Peptidase_M61_catalytic"/>
</dbReference>
<accession>A0A839AML2</accession>
<evidence type="ECO:0000313" key="5">
    <source>
        <dbReference type="Proteomes" id="UP000563906"/>
    </source>
</evidence>
<dbReference type="Gene3D" id="2.60.40.3650">
    <property type="match status" value="1"/>
</dbReference>
<dbReference type="SUPFAM" id="SSF50156">
    <property type="entry name" value="PDZ domain-like"/>
    <property type="match status" value="1"/>
</dbReference>
<dbReference type="Gene3D" id="2.30.42.10">
    <property type="match status" value="1"/>
</dbReference>
<comment type="caution">
    <text evidence="4">The sequence shown here is derived from an EMBL/GenBank/DDBJ whole genome shotgun (WGS) entry which is preliminary data.</text>
</comment>
<evidence type="ECO:0000259" key="2">
    <source>
        <dbReference type="Pfam" id="PF05299"/>
    </source>
</evidence>
<dbReference type="SUPFAM" id="SSF55486">
    <property type="entry name" value="Metalloproteases ('zincins'), catalytic domain"/>
    <property type="match status" value="1"/>
</dbReference>
<keyword evidence="1" id="KW-0732">Signal</keyword>
<protein>
    <submittedName>
        <fullName evidence="4">Peptidase M61</fullName>
    </submittedName>
</protein>
<proteinExistence type="predicted"/>
<evidence type="ECO:0000256" key="1">
    <source>
        <dbReference type="SAM" id="SignalP"/>
    </source>
</evidence>
<dbReference type="EMBL" id="JACGLS010000001">
    <property type="protein sequence ID" value="MBA6155706.1"/>
    <property type="molecule type" value="Genomic_DNA"/>
</dbReference>
<dbReference type="Pfam" id="PF17899">
    <property type="entry name" value="Peptidase_M61_N"/>
    <property type="match status" value="1"/>
</dbReference>